<keyword evidence="2" id="KW-0732">Signal</keyword>
<evidence type="ECO:0000313" key="3">
    <source>
        <dbReference type="EMBL" id="KAK7530026.1"/>
    </source>
</evidence>
<evidence type="ECO:0000313" key="4">
    <source>
        <dbReference type="Proteomes" id="UP001365128"/>
    </source>
</evidence>
<feature type="signal peptide" evidence="2">
    <location>
        <begin position="1"/>
        <end position="27"/>
    </location>
</feature>
<reference evidence="3 4" key="1">
    <citation type="submission" date="2024-04" db="EMBL/GenBank/DDBJ databases">
        <title>Phyllosticta paracitricarpa is synonymous to the EU quarantine fungus P. citricarpa based on phylogenomic analyses.</title>
        <authorList>
            <consortium name="Lawrence Berkeley National Laboratory"/>
            <person name="Van Ingen-Buijs V.A."/>
            <person name="Van Westerhoven A.C."/>
            <person name="Haridas S."/>
            <person name="Skiadas P."/>
            <person name="Martin F."/>
            <person name="Groenewald J.Z."/>
            <person name="Crous P.W."/>
            <person name="Seidl M.F."/>
        </authorList>
    </citation>
    <scope>NUCLEOTIDE SEQUENCE [LARGE SCALE GENOMIC DNA]</scope>
    <source>
        <strain evidence="3 4">CBS 122670</strain>
    </source>
</reference>
<sequence>MTSLMLPWVVEATTLFVSYLCFSELEAQGPEPRGLSLRTGDFAKRAICNHAAWILCGHCLTCPESRCSRSDRRGHLSWAAAQNYFYKNRLGSVTDKTGPPATTTVFDIPLYNAMRTRSAAWCWPVTAWEIRLLPELSWPTLLGASTRPRPRSRTRRTRLPQGRPPSAPNGRARARSCLLGGLFLNIESTSGHRRRRLSTSPICPCIGAVSVEAGRFTSF</sequence>
<gene>
    <name evidence="3" type="ORF">IWX46DRAFT_411638</name>
</gene>
<protein>
    <recommendedName>
        <fullName evidence="5">Secreted protein</fullName>
    </recommendedName>
</protein>
<feature type="region of interest" description="Disordered" evidence="1">
    <location>
        <begin position="144"/>
        <end position="172"/>
    </location>
</feature>
<feature type="chain" id="PRO_5045869741" description="Secreted protein" evidence="2">
    <location>
        <begin position="28"/>
        <end position="219"/>
    </location>
</feature>
<evidence type="ECO:0000256" key="1">
    <source>
        <dbReference type="SAM" id="MobiDB-lite"/>
    </source>
</evidence>
<dbReference type="EMBL" id="JBBPDW010000066">
    <property type="protein sequence ID" value="KAK7530026.1"/>
    <property type="molecule type" value="Genomic_DNA"/>
</dbReference>
<feature type="compositionally biased region" description="Basic residues" evidence="1">
    <location>
        <begin position="148"/>
        <end position="158"/>
    </location>
</feature>
<evidence type="ECO:0008006" key="5">
    <source>
        <dbReference type="Google" id="ProtNLM"/>
    </source>
</evidence>
<proteinExistence type="predicted"/>
<keyword evidence="4" id="KW-1185">Reference proteome</keyword>
<accession>A0ABR1L6E9</accession>
<dbReference type="Proteomes" id="UP001365128">
    <property type="component" value="Unassembled WGS sequence"/>
</dbReference>
<evidence type="ECO:0000256" key="2">
    <source>
        <dbReference type="SAM" id="SignalP"/>
    </source>
</evidence>
<comment type="caution">
    <text evidence="3">The sequence shown here is derived from an EMBL/GenBank/DDBJ whole genome shotgun (WGS) entry which is preliminary data.</text>
</comment>
<name>A0ABR1L6E9_9PEZI</name>
<organism evidence="3 4">
    <name type="scientific">Phyllosticta citricarpa</name>
    <dbReference type="NCBI Taxonomy" id="55181"/>
    <lineage>
        <taxon>Eukaryota</taxon>
        <taxon>Fungi</taxon>
        <taxon>Dikarya</taxon>
        <taxon>Ascomycota</taxon>
        <taxon>Pezizomycotina</taxon>
        <taxon>Dothideomycetes</taxon>
        <taxon>Dothideomycetes incertae sedis</taxon>
        <taxon>Botryosphaeriales</taxon>
        <taxon>Phyllostictaceae</taxon>
        <taxon>Phyllosticta</taxon>
    </lineage>
</organism>